<keyword evidence="1" id="KW-0812">Transmembrane</keyword>
<keyword evidence="1" id="KW-1133">Transmembrane helix</keyword>
<keyword evidence="3" id="KW-1185">Reference proteome</keyword>
<protein>
    <submittedName>
        <fullName evidence="2">Uncharacterized protein</fullName>
    </submittedName>
</protein>
<dbReference type="Proteomes" id="UP001181693">
    <property type="component" value="Unassembled WGS sequence"/>
</dbReference>
<proteinExistence type="predicted"/>
<evidence type="ECO:0000313" key="2">
    <source>
        <dbReference type="EMBL" id="DBA34572.1"/>
    </source>
</evidence>
<gene>
    <name evidence="2" type="ORF">GDO54_002121</name>
</gene>
<reference evidence="2" key="1">
    <citation type="thesis" date="2020" institute="ProQuest LLC" country="789 East Eisenhower Parkway, Ann Arbor, MI, USA">
        <title>Comparative Genomics and Chromosome Evolution.</title>
        <authorList>
            <person name="Mudd A.B."/>
        </authorList>
    </citation>
    <scope>NUCLEOTIDE SEQUENCE</scope>
    <source>
        <strain evidence="2">1538</strain>
        <tissue evidence="2">Blood</tissue>
    </source>
</reference>
<accession>A0AAV3B4J0</accession>
<dbReference type="AlphaFoldDB" id="A0AAV3B4J0"/>
<organism evidence="2 3">
    <name type="scientific">Pyxicephalus adspersus</name>
    <name type="common">African bullfrog</name>
    <dbReference type="NCBI Taxonomy" id="30357"/>
    <lineage>
        <taxon>Eukaryota</taxon>
        <taxon>Metazoa</taxon>
        <taxon>Chordata</taxon>
        <taxon>Craniata</taxon>
        <taxon>Vertebrata</taxon>
        <taxon>Euteleostomi</taxon>
        <taxon>Amphibia</taxon>
        <taxon>Batrachia</taxon>
        <taxon>Anura</taxon>
        <taxon>Neobatrachia</taxon>
        <taxon>Ranoidea</taxon>
        <taxon>Pyxicephalidae</taxon>
        <taxon>Pyxicephalinae</taxon>
        <taxon>Pyxicephalus</taxon>
    </lineage>
</organism>
<feature type="transmembrane region" description="Helical" evidence="1">
    <location>
        <begin position="132"/>
        <end position="148"/>
    </location>
</feature>
<evidence type="ECO:0000313" key="3">
    <source>
        <dbReference type="Proteomes" id="UP001181693"/>
    </source>
</evidence>
<sequence>MSMLSPYFYNIFNIKDKMLNWNSGKVYWSSGHEALTKNEDGLCFHAINMGKPVIPCASMMRRQSCALIKKHIAWQRIEVASSVLGEVPTPLQSAWHFADIQDALSSSMLLMWVKNFLGCLGAIRRYVSSVKLYNAFIFSLVFSMCFLVF</sequence>
<name>A0AAV3B4J0_PYXAD</name>
<comment type="caution">
    <text evidence="2">The sequence shown here is derived from an EMBL/GenBank/DDBJ whole genome shotgun (WGS) entry which is preliminary data.</text>
</comment>
<dbReference type="EMBL" id="DYDO01000001">
    <property type="protein sequence ID" value="DBA34572.1"/>
    <property type="molecule type" value="Genomic_DNA"/>
</dbReference>
<evidence type="ECO:0000256" key="1">
    <source>
        <dbReference type="SAM" id="Phobius"/>
    </source>
</evidence>
<keyword evidence="1" id="KW-0472">Membrane</keyword>